<keyword evidence="13" id="KW-1185">Reference proteome</keyword>
<evidence type="ECO:0000313" key="13">
    <source>
        <dbReference type="Proteomes" id="UP000593560"/>
    </source>
</evidence>
<sequence length="267" mass="29633">MLLEENQIAFHPEDGLIFDGVKDYSRQIAEMLGLGSDSELFQAGVRTVLDIGCGFGSFGAHLVSLKLMTLCIAAYEATGSQVQLALERGLPAMIGNFISRQLPYPSLSFDMVHCAQCGIVWDKKEGIFLIEIDRLLKPGGYFVLTSPTSKPQGRSTSMKKRNMLTPLEQFTEKICWSLIAQQDDTFIWQKTADAHCYSSNKKNDVPLCKEGYDAPYYQALVPCITGTSSKRWIPIQNRSSSSDLSSAELEVHGKYCSCSFFLPAHAF</sequence>
<dbReference type="Gene3D" id="3.40.50.150">
    <property type="entry name" value="Vaccinia Virus protein VP39"/>
    <property type="match status" value="1"/>
</dbReference>
<protein>
    <recommendedName>
        <fullName evidence="11">Methyltransferase</fullName>
        <ecNumber evidence="11">2.1.1.-</ecNumber>
    </recommendedName>
</protein>
<reference evidence="12 13" key="1">
    <citation type="journal article" date="2019" name="Genome Biol. Evol.">
        <title>Insights into the evolution of the New World diploid cottons (Gossypium, subgenus Houzingenia) based on genome sequencing.</title>
        <authorList>
            <person name="Grover C.E."/>
            <person name="Arick M.A. 2nd"/>
            <person name="Thrash A."/>
            <person name="Conover J.L."/>
            <person name="Sanders W.S."/>
            <person name="Peterson D.G."/>
            <person name="Frelichowski J.E."/>
            <person name="Scheffler J.A."/>
            <person name="Scheffler B.E."/>
            <person name="Wendel J.F."/>
        </authorList>
    </citation>
    <scope>NUCLEOTIDE SEQUENCE [LARGE SCALE GENOMIC DNA]</scope>
    <source>
        <strain evidence="12">0</strain>
        <tissue evidence="12">Leaf</tissue>
    </source>
</reference>
<evidence type="ECO:0000256" key="2">
    <source>
        <dbReference type="ARBA" id="ARBA00008361"/>
    </source>
</evidence>
<evidence type="ECO:0000256" key="1">
    <source>
        <dbReference type="ARBA" id="ARBA00004606"/>
    </source>
</evidence>
<dbReference type="Pfam" id="PF03141">
    <property type="entry name" value="Methyltransf_29"/>
    <property type="match status" value="1"/>
</dbReference>
<dbReference type="OrthoDB" id="1909352at2759"/>
<dbReference type="InterPro" id="IPR029063">
    <property type="entry name" value="SAM-dependent_MTases_sf"/>
</dbReference>
<evidence type="ECO:0000256" key="4">
    <source>
        <dbReference type="ARBA" id="ARBA00022679"/>
    </source>
</evidence>
<comment type="similarity">
    <text evidence="2 11">Belongs to the methyltransferase superfamily.</text>
</comment>
<evidence type="ECO:0000256" key="6">
    <source>
        <dbReference type="ARBA" id="ARBA00022968"/>
    </source>
</evidence>
<evidence type="ECO:0000256" key="10">
    <source>
        <dbReference type="ARBA" id="ARBA00037847"/>
    </source>
</evidence>
<dbReference type="GO" id="GO:0012505">
    <property type="term" value="C:endomembrane system"/>
    <property type="evidence" value="ECO:0007669"/>
    <property type="project" value="UniProtKB-SubCell"/>
</dbReference>
<comment type="subcellular location">
    <subcellularLocation>
        <location evidence="10">Endomembrane system</location>
        <topology evidence="10">Single-pass membrane protein</topology>
    </subcellularLocation>
    <subcellularLocation>
        <location evidence="1 11">Membrane</location>
        <topology evidence="1 11">Single-pass type II membrane protein</topology>
    </subcellularLocation>
</comment>
<dbReference type="GO" id="GO:0008168">
    <property type="term" value="F:methyltransferase activity"/>
    <property type="evidence" value="ECO:0007669"/>
    <property type="project" value="UniProtKB-UniRule"/>
</dbReference>
<accession>A0A7J9I1G6</accession>
<evidence type="ECO:0000313" key="12">
    <source>
        <dbReference type="EMBL" id="MBA0815977.1"/>
    </source>
</evidence>
<evidence type="ECO:0000256" key="11">
    <source>
        <dbReference type="RuleBase" id="RU366043"/>
    </source>
</evidence>
<keyword evidence="8" id="KW-0472">Membrane</keyword>
<evidence type="ECO:0000256" key="5">
    <source>
        <dbReference type="ARBA" id="ARBA00022692"/>
    </source>
</evidence>
<keyword evidence="9 11" id="KW-0325">Glycoprotein</keyword>
<dbReference type="Proteomes" id="UP000593560">
    <property type="component" value="Unassembled WGS sequence"/>
</dbReference>
<keyword evidence="7" id="KW-1133">Transmembrane helix</keyword>
<keyword evidence="3 11" id="KW-0489">Methyltransferase</keyword>
<gene>
    <name evidence="12" type="ORF">Gohar_000689</name>
</gene>
<dbReference type="EC" id="2.1.1.-" evidence="11"/>
<evidence type="ECO:0000256" key="9">
    <source>
        <dbReference type="ARBA" id="ARBA00023180"/>
    </source>
</evidence>
<dbReference type="EMBL" id="JABFAD010000013">
    <property type="protein sequence ID" value="MBA0815977.1"/>
    <property type="molecule type" value="Genomic_DNA"/>
</dbReference>
<dbReference type="GO" id="GO:0016020">
    <property type="term" value="C:membrane"/>
    <property type="evidence" value="ECO:0007669"/>
    <property type="project" value="UniProtKB-SubCell"/>
</dbReference>
<dbReference type="AlphaFoldDB" id="A0A7J9I1G6"/>
<comment type="caution">
    <text evidence="12">The sequence shown here is derived from an EMBL/GenBank/DDBJ whole genome shotgun (WGS) entry which is preliminary data.</text>
</comment>
<dbReference type="CDD" id="cd02440">
    <property type="entry name" value="AdoMet_MTases"/>
    <property type="match status" value="1"/>
</dbReference>
<dbReference type="InterPro" id="IPR004159">
    <property type="entry name" value="Put_SAM_MeTrfase"/>
</dbReference>
<dbReference type="FunFam" id="3.40.50.150:FF:000119">
    <property type="entry name" value="probable pectin methyltransferase QUA2"/>
    <property type="match status" value="1"/>
</dbReference>
<evidence type="ECO:0000256" key="3">
    <source>
        <dbReference type="ARBA" id="ARBA00022603"/>
    </source>
</evidence>
<keyword evidence="5" id="KW-0812">Transmembrane</keyword>
<dbReference type="PANTHER" id="PTHR10108">
    <property type="entry name" value="SAM-DEPENDENT METHYLTRANSFERASE"/>
    <property type="match status" value="1"/>
</dbReference>
<keyword evidence="4 11" id="KW-0808">Transferase</keyword>
<dbReference type="PANTHER" id="PTHR10108:SF1083">
    <property type="entry name" value="METHYLTRANSFERASE PMT4-RELATED"/>
    <property type="match status" value="1"/>
</dbReference>
<dbReference type="GO" id="GO:0032259">
    <property type="term" value="P:methylation"/>
    <property type="evidence" value="ECO:0007669"/>
    <property type="project" value="UniProtKB-KW"/>
</dbReference>
<proteinExistence type="inferred from homology"/>
<evidence type="ECO:0000256" key="8">
    <source>
        <dbReference type="ARBA" id="ARBA00023136"/>
    </source>
</evidence>
<evidence type="ECO:0000256" key="7">
    <source>
        <dbReference type="ARBA" id="ARBA00022989"/>
    </source>
</evidence>
<organism evidence="12 13">
    <name type="scientific">Gossypium harknessii</name>
    <dbReference type="NCBI Taxonomy" id="34285"/>
    <lineage>
        <taxon>Eukaryota</taxon>
        <taxon>Viridiplantae</taxon>
        <taxon>Streptophyta</taxon>
        <taxon>Embryophyta</taxon>
        <taxon>Tracheophyta</taxon>
        <taxon>Spermatophyta</taxon>
        <taxon>Magnoliopsida</taxon>
        <taxon>eudicotyledons</taxon>
        <taxon>Gunneridae</taxon>
        <taxon>Pentapetalae</taxon>
        <taxon>rosids</taxon>
        <taxon>malvids</taxon>
        <taxon>Malvales</taxon>
        <taxon>Malvaceae</taxon>
        <taxon>Malvoideae</taxon>
        <taxon>Gossypium</taxon>
    </lineage>
</organism>
<name>A0A7J9I1G6_9ROSI</name>
<dbReference type="SUPFAM" id="SSF53335">
    <property type="entry name" value="S-adenosyl-L-methionine-dependent methyltransferases"/>
    <property type="match status" value="1"/>
</dbReference>
<dbReference type="GO" id="GO:0005737">
    <property type="term" value="C:cytoplasm"/>
    <property type="evidence" value="ECO:0007669"/>
    <property type="project" value="TreeGrafter"/>
</dbReference>
<keyword evidence="6 11" id="KW-0735">Signal-anchor</keyword>